<comment type="similarity">
    <text evidence="2 7">Belongs to the glucose-6-phosphate dehydrogenase family.</text>
</comment>
<dbReference type="STRING" id="637679.GCA_001550055_02016"/>
<dbReference type="HAMAP" id="MF_00966">
    <property type="entry name" value="G6PD"/>
    <property type="match status" value="1"/>
</dbReference>
<evidence type="ECO:0000256" key="4">
    <source>
        <dbReference type="ARBA" id="ARBA00022857"/>
    </source>
</evidence>
<dbReference type="InterPro" id="IPR022675">
    <property type="entry name" value="G6P_DH_C"/>
</dbReference>
<keyword evidence="3 7" id="KW-0313">Glucose metabolism</keyword>
<sequence>MQDVFDLVIFGGGGDLSRRKLLPALYSGFVAGRVSKDSRIYLTSRKGLDGSTEPWLKDVFKETPPACEMDAKSLKEFAGMVRVIELGLVDGGADWEALKDALKTDDETRPLVHFLAIPPSLFTSTCELLGAYGLNGPRARVVLEKPLGHDLESARAINEDVGRFFPENQTFRIDHYLGKEAVQNLLALRFSNILFEELWSGRTIDHIQITIAENQGVQGRKGFYEGTGAMRDMVQNHLLQLLCLVAMEPPARLEADSIREEKLKVLKSLKKLEGADIDRNVVRGQYQSGAMFGEAVPGYAEDVELESPSNTETFVALKAHIENWRWAGVPFYLRTGKRLPDRFAEIVIQFKQIPHSPHPGWGTNISPNRFIIRMQPEDHLALRMMVKNHSSADEKLKEVEMNLDVTGDDHLRLGPYLRLILDAVRGDQSLFVHRDEVEHAWRWVDRIIGHWEASAEPPESYQAGTWGPYEAHDLMTRDRREWFHETSGKRSGK</sequence>
<proteinExistence type="inferred from homology"/>
<dbReference type="InterPro" id="IPR036291">
    <property type="entry name" value="NAD(P)-bd_dom_sf"/>
</dbReference>
<comment type="function">
    <text evidence="7">Catalyzes the oxidation of glucose 6-phosphate to 6-phosphogluconolactone.</text>
</comment>
<evidence type="ECO:0000256" key="1">
    <source>
        <dbReference type="ARBA" id="ARBA00004937"/>
    </source>
</evidence>
<feature type="binding site" evidence="7">
    <location>
        <position position="175"/>
    </location>
    <ligand>
        <name>substrate</name>
    </ligand>
</feature>
<dbReference type="EC" id="1.1.1.49" evidence="7"/>
<dbReference type="InterPro" id="IPR001282">
    <property type="entry name" value="G6P_DH"/>
</dbReference>
<gene>
    <name evidence="7" type="primary">zwf</name>
    <name evidence="10" type="ORF">SAMN04488071_1839</name>
</gene>
<dbReference type="AlphaFoldDB" id="A0A1G6ZJS6"/>
<dbReference type="OrthoDB" id="9802739at2"/>
<dbReference type="Gene3D" id="3.40.50.720">
    <property type="entry name" value="NAD(P)-binding Rossmann-like Domain"/>
    <property type="match status" value="1"/>
</dbReference>
<dbReference type="InterPro" id="IPR022674">
    <property type="entry name" value="G6P_DH_NAD-bd"/>
</dbReference>
<dbReference type="PROSITE" id="PS00069">
    <property type="entry name" value="G6P_DEHYDROGENASE"/>
    <property type="match status" value="1"/>
</dbReference>
<comment type="pathway">
    <text evidence="1 7">Carbohydrate degradation; pentose phosphate pathway; D-ribulose 5-phosphate from D-glucose 6-phosphate (oxidative stage): step 1/3.</text>
</comment>
<reference evidence="10 11" key="1">
    <citation type="submission" date="2016-10" db="EMBL/GenBank/DDBJ databases">
        <authorList>
            <person name="de Groot N.N."/>
        </authorList>
    </citation>
    <scope>NUCLEOTIDE SEQUENCE [LARGE SCALE GENOMIC DNA]</scope>
    <source>
        <strain evidence="10 11">CGMCC 1.9109</strain>
    </source>
</reference>
<dbReference type="GO" id="GO:0050661">
    <property type="term" value="F:NADP binding"/>
    <property type="evidence" value="ECO:0007669"/>
    <property type="project" value="UniProtKB-UniRule"/>
</dbReference>
<feature type="binding site" evidence="7">
    <location>
        <position position="213"/>
    </location>
    <ligand>
        <name>substrate</name>
    </ligand>
</feature>
<comment type="caution">
    <text evidence="7">Lacks conserved residue(s) required for the propagation of feature annotation.</text>
</comment>
<dbReference type="EMBL" id="FNAK01000004">
    <property type="protein sequence ID" value="SDE02682.1"/>
    <property type="molecule type" value="Genomic_DNA"/>
</dbReference>
<feature type="domain" description="Glucose-6-phosphate dehydrogenase C-terminal" evidence="9">
    <location>
        <begin position="186"/>
        <end position="482"/>
    </location>
</feature>
<keyword evidence="11" id="KW-1185">Reference proteome</keyword>
<evidence type="ECO:0000313" key="11">
    <source>
        <dbReference type="Proteomes" id="UP000183685"/>
    </source>
</evidence>
<evidence type="ECO:0000256" key="2">
    <source>
        <dbReference type="ARBA" id="ARBA00009975"/>
    </source>
</evidence>
<feature type="domain" description="Glucose-6-phosphate dehydrogenase NAD-binding" evidence="8">
    <location>
        <begin position="8"/>
        <end position="184"/>
    </location>
</feature>
<evidence type="ECO:0000256" key="3">
    <source>
        <dbReference type="ARBA" id="ARBA00022526"/>
    </source>
</evidence>
<dbReference type="PIRSF" id="PIRSF000110">
    <property type="entry name" value="G6PD"/>
    <property type="match status" value="1"/>
</dbReference>
<evidence type="ECO:0000256" key="6">
    <source>
        <dbReference type="ARBA" id="ARBA00023277"/>
    </source>
</evidence>
<feature type="active site" description="Proton acceptor" evidence="7">
    <location>
        <position position="237"/>
    </location>
</feature>
<dbReference type="GO" id="GO:0009051">
    <property type="term" value="P:pentose-phosphate shunt, oxidative branch"/>
    <property type="evidence" value="ECO:0007669"/>
    <property type="project" value="TreeGrafter"/>
</dbReference>
<dbReference type="Proteomes" id="UP000183685">
    <property type="component" value="Unassembled WGS sequence"/>
</dbReference>
<keyword evidence="4 7" id="KW-0521">NADP</keyword>
<evidence type="ECO:0000259" key="9">
    <source>
        <dbReference type="Pfam" id="PF02781"/>
    </source>
</evidence>
<name>A0A1G6ZJS6_9PROT</name>
<dbReference type="PANTHER" id="PTHR23429">
    <property type="entry name" value="GLUCOSE-6-PHOSPHATE 1-DEHYDROGENASE G6PD"/>
    <property type="match status" value="1"/>
</dbReference>
<dbReference type="NCBIfam" id="TIGR00871">
    <property type="entry name" value="zwf"/>
    <property type="match status" value="1"/>
</dbReference>
<feature type="binding site" evidence="7">
    <location>
        <position position="232"/>
    </location>
    <ligand>
        <name>substrate</name>
    </ligand>
</feature>
<dbReference type="GO" id="GO:0005829">
    <property type="term" value="C:cytosol"/>
    <property type="evidence" value="ECO:0007669"/>
    <property type="project" value="TreeGrafter"/>
</dbReference>
<evidence type="ECO:0000259" key="8">
    <source>
        <dbReference type="Pfam" id="PF00479"/>
    </source>
</evidence>
<dbReference type="UniPathway" id="UPA00115">
    <property type="reaction ID" value="UER00408"/>
</dbReference>
<protein>
    <recommendedName>
        <fullName evidence="7">Glucose-6-phosphate 1-dehydrogenase</fullName>
        <shortName evidence="7">G6PD</shortName>
        <ecNumber evidence="7">1.1.1.49</ecNumber>
    </recommendedName>
</protein>
<dbReference type="SUPFAM" id="SSF55347">
    <property type="entry name" value="Glyceraldehyde-3-phosphate dehydrogenase-like, C-terminal domain"/>
    <property type="match status" value="1"/>
</dbReference>
<feature type="binding site" evidence="7">
    <location>
        <position position="45"/>
    </location>
    <ligand>
        <name>NADP(+)</name>
        <dbReference type="ChEBI" id="CHEBI:58349"/>
    </ligand>
</feature>
<keyword evidence="5 7" id="KW-0560">Oxidoreductase</keyword>
<evidence type="ECO:0000256" key="7">
    <source>
        <dbReference type="HAMAP-Rule" id="MF_00966"/>
    </source>
</evidence>
<dbReference type="Gene3D" id="3.30.360.10">
    <property type="entry name" value="Dihydrodipicolinate Reductase, domain 2"/>
    <property type="match status" value="1"/>
</dbReference>
<keyword evidence="6 7" id="KW-0119">Carbohydrate metabolism</keyword>
<feature type="binding site" evidence="7">
    <location>
        <position position="145"/>
    </location>
    <ligand>
        <name>NADP(+)</name>
        <dbReference type="ChEBI" id="CHEBI:58349"/>
    </ligand>
</feature>
<organism evidence="10 11">
    <name type="scientific">Kordiimonas lacus</name>
    <dbReference type="NCBI Taxonomy" id="637679"/>
    <lineage>
        <taxon>Bacteria</taxon>
        <taxon>Pseudomonadati</taxon>
        <taxon>Pseudomonadota</taxon>
        <taxon>Alphaproteobacteria</taxon>
        <taxon>Kordiimonadales</taxon>
        <taxon>Kordiimonadaceae</taxon>
        <taxon>Kordiimonas</taxon>
    </lineage>
</organism>
<evidence type="ECO:0000313" key="10">
    <source>
        <dbReference type="EMBL" id="SDE02682.1"/>
    </source>
</evidence>
<dbReference type="GO" id="GO:0004345">
    <property type="term" value="F:glucose-6-phosphate dehydrogenase activity"/>
    <property type="evidence" value="ECO:0007669"/>
    <property type="project" value="UniProtKB-UniRule"/>
</dbReference>
<dbReference type="GO" id="GO:0006006">
    <property type="term" value="P:glucose metabolic process"/>
    <property type="evidence" value="ECO:0007669"/>
    <property type="project" value="UniProtKB-KW"/>
</dbReference>
<feature type="binding site" evidence="7">
    <location>
        <position position="179"/>
    </location>
    <ligand>
        <name>substrate</name>
    </ligand>
</feature>
<dbReference type="Pfam" id="PF02781">
    <property type="entry name" value="G6PD_C"/>
    <property type="match status" value="1"/>
</dbReference>
<comment type="catalytic activity">
    <reaction evidence="7">
        <text>D-glucose 6-phosphate + NADP(+) = 6-phospho-D-glucono-1,5-lactone + NADPH + H(+)</text>
        <dbReference type="Rhea" id="RHEA:15841"/>
        <dbReference type="ChEBI" id="CHEBI:15378"/>
        <dbReference type="ChEBI" id="CHEBI:57783"/>
        <dbReference type="ChEBI" id="CHEBI:57955"/>
        <dbReference type="ChEBI" id="CHEBI:58349"/>
        <dbReference type="ChEBI" id="CHEBI:61548"/>
        <dbReference type="EC" id="1.1.1.49"/>
    </reaction>
</comment>
<accession>A0A1G6ZJS6</accession>
<dbReference type="PRINTS" id="PR00079">
    <property type="entry name" value="G6PDHDRGNASE"/>
</dbReference>
<dbReference type="InterPro" id="IPR019796">
    <property type="entry name" value="G6P_DH_AS"/>
</dbReference>
<evidence type="ECO:0000256" key="5">
    <source>
        <dbReference type="ARBA" id="ARBA00023002"/>
    </source>
</evidence>
<dbReference type="PANTHER" id="PTHR23429:SF0">
    <property type="entry name" value="GLUCOSE-6-PHOSPHATE 1-DEHYDROGENASE"/>
    <property type="match status" value="1"/>
</dbReference>
<feature type="binding site" evidence="7">
    <location>
        <position position="337"/>
    </location>
    <ligand>
        <name>substrate</name>
    </ligand>
</feature>
<dbReference type="RefSeq" id="WP_068304502.1">
    <property type="nucleotide sequence ID" value="NZ_FNAK01000004.1"/>
</dbReference>
<dbReference type="Pfam" id="PF00479">
    <property type="entry name" value="G6PD_N"/>
    <property type="match status" value="1"/>
</dbReference>
<dbReference type="SUPFAM" id="SSF51735">
    <property type="entry name" value="NAD(P)-binding Rossmann-fold domains"/>
    <property type="match status" value="1"/>
</dbReference>